<evidence type="ECO:0000259" key="4">
    <source>
        <dbReference type="PROSITE" id="PS51471"/>
    </source>
</evidence>
<dbReference type="EMBL" id="JAMYWD010000012">
    <property type="protein sequence ID" value="KAJ4953710.1"/>
    <property type="molecule type" value="Genomic_DNA"/>
</dbReference>
<keyword evidence="2 3" id="KW-0408">Iron</keyword>
<evidence type="ECO:0000256" key="1">
    <source>
        <dbReference type="ARBA" id="ARBA00022723"/>
    </source>
</evidence>
<dbReference type="Proteomes" id="UP001141806">
    <property type="component" value="Unassembled WGS sequence"/>
</dbReference>
<keyword evidence="6" id="KW-1185">Reference proteome</keyword>
<dbReference type="Pfam" id="PF03171">
    <property type="entry name" value="2OG-FeII_Oxy"/>
    <property type="match status" value="1"/>
</dbReference>
<dbReference type="InterPro" id="IPR027443">
    <property type="entry name" value="IPNS-like_sf"/>
</dbReference>
<dbReference type="InterPro" id="IPR044861">
    <property type="entry name" value="IPNS-like_FE2OG_OXY"/>
</dbReference>
<dbReference type="OrthoDB" id="288590at2759"/>
<accession>A0A9Q0GWD6</accession>
<dbReference type="PRINTS" id="PR00682">
    <property type="entry name" value="IPNSYNTHASE"/>
</dbReference>
<reference evidence="5" key="1">
    <citation type="journal article" date="2023" name="Plant J.">
        <title>The genome of the king protea, Protea cynaroides.</title>
        <authorList>
            <person name="Chang J."/>
            <person name="Duong T.A."/>
            <person name="Schoeman C."/>
            <person name="Ma X."/>
            <person name="Roodt D."/>
            <person name="Barker N."/>
            <person name="Li Z."/>
            <person name="Van de Peer Y."/>
            <person name="Mizrachi E."/>
        </authorList>
    </citation>
    <scope>NUCLEOTIDE SEQUENCE</scope>
    <source>
        <tissue evidence="5">Young leaves</tissue>
    </source>
</reference>
<dbReference type="PANTHER" id="PTHR47990">
    <property type="entry name" value="2-OXOGLUTARATE (2OG) AND FE(II)-DEPENDENT OXYGENASE SUPERFAMILY PROTEIN-RELATED"/>
    <property type="match status" value="1"/>
</dbReference>
<dbReference type="InterPro" id="IPR026992">
    <property type="entry name" value="DIOX_N"/>
</dbReference>
<keyword evidence="1 3" id="KW-0479">Metal-binding</keyword>
<name>A0A9Q0GWD6_9MAGN</name>
<feature type="domain" description="Fe2OG dioxygenase" evidence="4">
    <location>
        <begin position="191"/>
        <end position="289"/>
    </location>
</feature>
<dbReference type="InterPro" id="IPR005123">
    <property type="entry name" value="Oxoglu/Fe-dep_dioxygenase_dom"/>
</dbReference>
<dbReference type="GO" id="GO:0016491">
    <property type="term" value="F:oxidoreductase activity"/>
    <property type="evidence" value="ECO:0007669"/>
    <property type="project" value="UniProtKB-KW"/>
</dbReference>
<dbReference type="Gene3D" id="2.60.120.330">
    <property type="entry name" value="B-lactam Antibiotic, Isopenicillin N Synthase, Chain"/>
    <property type="match status" value="1"/>
</dbReference>
<dbReference type="Pfam" id="PF14226">
    <property type="entry name" value="DIOX_N"/>
    <property type="match status" value="1"/>
</dbReference>
<comment type="similarity">
    <text evidence="3">Belongs to the iron/ascorbate-dependent oxidoreductase family.</text>
</comment>
<evidence type="ECO:0000313" key="6">
    <source>
        <dbReference type="Proteomes" id="UP001141806"/>
    </source>
</evidence>
<dbReference type="InterPro" id="IPR050231">
    <property type="entry name" value="Iron_ascorbate_oxido_reductase"/>
</dbReference>
<evidence type="ECO:0000313" key="5">
    <source>
        <dbReference type="EMBL" id="KAJ4953710.1"/>
    </source>
</evidence>
<sequence>MSGQEQDLSSYPPFFLHQSESVRTVEPKDSIPPISDEPDPIPCIDLQHLNPEEIGKACRDWGMFRLVNHGIPMELVTQLQEQSMKVFSLPFEDKQASLQSPITYFWGTAVLTPSRVALREKVHKMSRIEGIRARLDLLPQMTTDDPMFISFRNLLEEYGKHTAELTRCLFEALRKNVGIDHALSKPYLSEDRGFLRLYRYFPCSKPNKEEGISAHTDSTVLSIVNQDQVGGLQVFKDDRWIEIKPIPNTLIVNIGGMFQAMSNDEYKSAKHRVMNKQKERISICYFAAPEDDAVIHSTKYKPFTYKDFTAQVQEDRKTTGNKVGLQRFKPT</sequence>
<dbReference type="SUPFAM" id="SSF51197">
    <property type="entry name" value="Clavaminate synthase-like"/>
    <property type="match status" value="1"/>
</dbReference>
<dbReference type="PROSITE" id="PS51471">
    <property type="entry name" value="FE2OG_OXY"/>
    <property type="match status" value="1"/>
</dbReference>
<evidence type="ECO:0000256" key="3">
    <source>
        <dbReference type="RuleBase" id="RU003682"/>
    </source>
</evidence>
<dbReference type="GO" id="GO:0046872">
    <property type="term" value="F:metal ion binding"/>
    <property type="evidence" value="ECO:0007669"/>
    <property type="project" value="UniProtKB-KW"/>
</dbReference>
<keyword evidence="3" id="KW-0560">Oxidoreductase</keyword>
<comment type="caution">
    <text evidence="5">The sequence shown here is derived from an EMBL/GenBank/DDBJ whole genome shotgun (WGS) entry which is preliminary data.</text>
</comment>
<protein>
    <recommendedName>
        <fullName evidence="4">Fe2OG dioxygenase domain-containing protein</fullName>
    </recommendedName>
</protein>
<gene>
    <name evidence="5" type="ORF">NE237_030542</name>
</gene>
<evidence type="ECO:0000256" key="2">
    <source>
        <dbReference type="ARBA" id="ARBA00023004"/>
    </source>
</evidence>
<proteinExistence type="inferred from homology"/>
<dbReference type="AlphaFoldDB" id="A0A9Q0GWD6"/>
<organism evidence="5 6">
    <name type="scientific">Protea cynaroides</name>
    <dbReference type="NCBI Taxonomy" id="273540"/>
    <lineage>
        <taxon>Eukaryota</taxon>
        <taxon>Viridiplantae</taxon>
        <taxon>Streptophyta</taxon>
        <taxon>Embryophyta</taxon>
        <taxon>Tracheophyta</taxon>
        <taxon>Spermatophyta</taxon>
        <taxon>Magnoliopsida</taxon>
        <taxon>Proteales</taxon>
        <taxon>Proteaceae</taxon>
        <taxon>Protea</taxon>
    </lineage>
</organism>